<proteinExistence type="predicted"/>
<reference evidence="2" key="1">
    <citation type="journal article" date="2023" name="Nat. Plants">
        <title>Single-cell RNA sequencing provides a high-resolution roadmap for understanding the multicellular compartmentation of specialized metabolism.</title>
        <authorList>
            <person name="Sun S."/>
            <person name="Shen X."/>
            <person name="Li Y."/>
            <person name="Li Y."/>
            <person name="Wang S."/>
            <person name="Li R."/>
            <person name="Zhang H."/>
            <person name="Shen G."/>
            <person name="Guo B."/>
            <person name="Wei J."/>
            <person name="Xu J."/>
            <person name="St-Pierre B."/>
            <person name="Chen S."/>
            <person name="Sun C."/>
        </authorList>
    </citation>
    <scope>NUCLEOTIDE SEQUENCE [LARGE SCALE GENOMIC DNA]</scope>
</reference>
<gene>
    <name evidence="1" type="ORF">M9H77_31993</name>
</gene>
<evidence type="ECO:0000313" key="1">
    <source>
        <dbReference type="EMBL" id="KAI5654806.1"/>
    </source>
</evidence>
<organism evidence="1 2">
    <name type="scientific">Catharanthus roseus</name>
    <name type="common">Madagascar periwinkle</name>
    <name type="synonym">Vinca rosea</name>
    <dbReference type="NCBI Taxonomy" id="4058"/>
    <lineage>
        <taxon>Eukaryota</taxon>
        <taxon>Viridiplantae</taxon>
        <taxon>Streptophyta</taxon>
        <taxon>Embryophyta</taxon>
        <taxon>Tracheophyta</taxon>
        <taxon>Spermatophyta</taxon>
        <taxon>Magnoliopsida</taxon>
        <taxon>eudicotyledons</taxon>
        <taxon>Gunneridae</taxon>
        <taxon>Pentapetalae</taxon>
        <taxon>asterids</taxon>
        <taxon>lamiids</taxon>
        <taxon>Gentianales</taxon>
        <taxon>Apocynaceae</taxon>
        <taxon>Rauvolfioideae</taxon>
        <taxon>Vinceae</taxon>
        <taxon>Catharanthinae</taxon>
        <taxon>Catharanthus</taxon>
    </lineage>
</organism>
<comment type="caution">
    <text evidence="1">The sequence shown here is derived from an EMBL/GenBank/DDBJ whole genome shotgun (WGS) entry which is preliminary data.</text>
</comment>
<dbReference type="Proteomes" id="UP001060085">
    <property type="component" value="Linkage Group LG07"/>
</dbReference>
<sequence>MIEYKPISTPIEVNARLCSTEGRDHENVMMYRQLMGSIIYVTLTRSDISYTIRVVSQFMHKPKKHHLEAAKRILRYVKGTLDYGVLYKKIDEVKVIEYCDVDNTGNYDTHRSTTGYIKRQPIVSLSSTKTEYLATAMAA</sequence>
<name>A0ACC0A221_CATRO</name>
<accession>A0ACC0A221</accession>
<evidence type="ECO:0000313" key="2">
    <source>
        <dbReference type="Proteomes" id="UP001060085"/>
    </source>
</evidence>
<protein>
    <submittedName>
        <fullName evidence="1">Uncharacterized protein</fullName>
    </submittedName>
</protein>
<keyword evidence="2" id="KW-1185">Reference proteome</keyword>
<dbReference type="EMBL" id="CM044707">
    <property type="protein sequence ID" value="KAI5654806.1"/>
    <property type="molecule type" value="Genomic_DNA"/>
</dbReference>